<name>A0A382DXI1_9ZZZZ</name>
<dbReference type="Gene3D" id="3.30.465.10">
    <property type="match status" value="1"/>
</dbReference>
<dbReference type="PROSITE" id="PS51387">
    <property type="entry name" value="FAD_PCMH"/>
    <property type="match status" value="1"/>
</dbReference>
<dbReference type="InterPro" id="IPR006094">
    <property type="entry name" value="Oxid_FAD_bind_N"/>
</dbReference>
<evidence type="ECO:0000256" key="2">
    <source>
        <dbReference type="ARBA" id="ARBA00023002"/>
    </source>
</evidence>
<organism evidence="4">
    <name type="scientific">marine metagenome</name>
    <dbReference type="NCBI Taxonomy" id="408172"/>
    <lineage>
        <taxon>unclassified sequences</taxon>
        <taxon>metagenomes</taxon>
        <taxon>ecological metagenomes</taxon>
    </lineage>
</organism>
<comment type="cofactor">
    <cofactor evidence="1">
        <name>FAD</name>
        <dbReference type="ChEBI" id="CHEBI:57692"/>
    </cofactor>
</comment>
<feature type="non-terminal residue" evidence="4">
    <location>
        <position position="141"/>
    </location>
</feature>
<accession>A0A382DXI1</accession>
<dbReference type="GO" id="GO:0071949">
    <property type="term" value="F:FAD binding"/>
    <property type="evidence" value="ECO:0007669"/>
    <property type="project" value="InterPro"/>
</dbReference>
<dbReference type="GO" id="GO:0022904">
    <property type="term" value="P:respiratory electron transport chain"/>
    <property type="evidence" value="ECO:0007669"/>
    <property type="project" value="TreeGrafter"/>
</dbReference>
<dbReference type="PANTHER" id="PTHR43716">
    <property type="entry name" value="D-2-HYDROXYGLUTARATE DEHYDROGENASE, MITOCHONDRIAL"/>
    <property type="match status" value="1"/>
</dbReference>
<dbReference type="InterPro" id="IPR051264">
    <property type="entry name" value="FAD-oxidored/transferase_4"/>
</dbReference>
<dbReference type="Pfam" id="PF01565">
    <property type="entry name" value="FAD_binding_4"/>
    <property type="match status" value="1"/>
</dbReference>
<dbReference type="PANTHER" id="PTHR43716:SF1">
    <property type="entry name" value="D-2-HYDROXYGLUTARATE DEHYDROGENASE, MITOCHONDRIAL"/>
    <property type="match status" value="1"/>
</dbReference>
<gene>
    <name evidence="4" type="ORF">METZ01_LOCUS195131</name>
</gene>
<evidence type="ECO:0000259" key="3">
    <source>
        <dbReference type="PROSITE" id="PS51387"/>
    </source>
</evidence>
<dbReference type="InterPro" id="IPR016166">
    <property type="entry name" value="FAD-bd_PCMH"/>
</dbReference>
<dbReference type="InterPro" id="IPR036318">
    <property type="entry name" value="FAD-bd_PCMH-like_sf"/>
</dbReference>
<sequence>MATQSSLVEFLTSFLDDGAILQGGDVSGRTAGGLHTEENIQAKVILRPKTTEELSKILSACNESNQPIVVHGGLTGLVYGTRSTQDQFVISLERMNQIEDVDLVGRTITCQSGVTLQTIQELAEENNMMFPLDLGARGSCS</sequence>
<dbReference type="AlphaFoldDB" id="A0A382DXI1"/>
<reference evidence="4" key="1">
    <citation type="submission" date="2018-05" db="EMBL/GenBank/DDBJ databases">
        <authorList>
            <person name="Lanie J.A."/>
            <person name="Ng W.-L."/>
            <person name="Kazmierczak K.M."/>
            <person name="Andrzejewski T.M."/>
            <person name="Davidsen T.M."/>
            <person name="Wayne K.J."/>
            <person name="Tettelin H."/>
            <person name="Glass J.I."/>
            <person name="Rusch D."/>
            <person name="Podicherti R."/>
            <person name="Tsui H.-C.T."/>
            <person name="Winkler M.E."/>
        </authorList>
    </citation>
    <scope>NUCLEOTIDE SEQUENCE</scope>
</reference>
<dbReference type="GO" id="GO:0016491">
    <property type="term" value="F:oxidoreductase activity"/>
    <property type="evidence" value="ECO:0007669"/>
    <property type="project" value="UniProtKB-KW"/>
</dbReference>
<dbReference type="InterPro" id="IPR016169">
    <property type="entry name" value="FAD-bd_PCMH_sub2"/>
</dbReference>
<proteinExistence type="predicted"/>
<evidence type="ECO:0000313" key="4">
    <source>
        <dbReference type="EMBL" id="SVB42277.1"/>
    </source>
</evidence>
<dbReference type="SUPFAM" id="SSF56176">
    <property type="entry name" value="FAD-binding/transporter-associated domain-like"/>
    <property type="match status" value="1"/>
</dbReference>
<feature type="domain" description="FAD-binding PCMH-type" evidence="3">
    <location>
        <begin position="37"/>
        <end position="141"/>
    </location>
</feature>
<keyword evidence="2" id="KW-0560">Oxidoreductase</keyword>
<evidence type="ECO:0000256" key="1">
    <source>
        <dbReference type="ARBA" id="ARBA00001974"/>
    </source>
</evidence>
<protein>
    <recommendedName>
        <fullName evidence="3">FAD-binding PCMH-type domain-containing protein</fullName>
    </recommendedName>
</protein>
<dbReference type="EMBL" id="UINC01041257">
    <property type="protein sequence ID" value="SVB42277.1"/>
    <property type="molecule type" value="Genomic_DNA"/>
</dbReference>